<proteinExistence type="predicted"/>
<dbReference type="InterPro" id="IPR005069">
    <property type="entry name" value="Nucl-diP-sugar_transferase"/>
</dbReference>
<gene>
    <name evidence="2" type="ORF">TSACC_2144</name>
</gene>
<dbReference type="AlphaFoldDB" id="A0A146G284"/>
<comment type="caution">
    <text evidence="2">The sequence shown here is derived from an EMBL/GenBank/DDBJ whole genome shotgun (WGS) entry which is preliminary data.</text>
</comment>
<accession>A0A146G284</accession>
<dbReference type="Proteomes" id="UP000076023">
    <property type="component" value="Unassembled WGS sequence"/>
</dbReference>
<evidence type="ECO:0000259" key="1">
    <source>
        <dbReference type="Pfam" id="PF03407"/>
    </source>
</evidence>
<dbReference type="RefSeq" id="WP_084400108.1">
    <property type="nucleotide sequence ID" value="NZ_BDCO01000002.1"/>
</dbReference>
<evidence type="ECO:0000313" key="2">
    <source>
        <dbReference type="EMBL" id="GAT31750.1"/>
    </source>
</evidence>
<evidence type="ECO:0000313" key="3">
    <source>
        <dbReference type="Proteomes" id="UP000076023"/>
    </source>
</evidence>
<organism evidence="2 3">
    <name type="scientific">Terrimicrobium sacchariphilum</name>
    <dbReference type="NCBI Taxonomy" id="690879"/>
    <lineage>
        <taxon>Bacteria</taxon>
        <taxon>Pseudomonadati</taxon>
        <taxon>Verrucomicrobiota</taxon>
        <taxon>Terrimicrobiia</taxon>
        <taxon>Terrimicrobiales</taxon>
        <taxon>Terrimicrobiaceae</taxon>
        <taxon>Terrimicrobium</taxon>
    </lineage>
</organism>
<dbReference type="EMBL" id="BDCO01000002">
    <property type="protein sequence ID" value="GAT31750.1"/>
    <property type="molecule type" value="Genomic_DNA"/>
</dbReference>
<name>A0A146G284_TERSA</name>
<dbReference type="Pfam" id="PF03407">
    <property type="entry name" value="Nucleotid_trans"/>
    <property type="match status" value="1"/>
</dbReference>
<keyword evidence="2" id="KW-0808">Transferase</keyword>
<dbReference type="GO" id="GO:0016740">
    <property type="term" value="F:transferase activity"/>
    <property type="evidence" value="ECO:0007669"/>
    <property type="project" value="UniProtKB-KW"/>
</dbReference>
<feature type="domain" description="Nucleotide-diphospho-sugar transferase" evidence="1">
    <location>
        <begin position="33"/>
        <end position="189"/>
    </location>
</feature>
<keyword evidence="3" id="KW-1185">Reference proteome</keyword>
<sequence>MKVFCCYTPAHNVLFEKYFRPSIPHGLTLEAIQIDISGAGDFLSKEFLRCIRKKILLIQESIEANRESIIIWSDVDIAFFASPERDLEEVFQERSELQVLFQREGRRIPDVNTGFMALRCTEDLARYFEKISHRLEKHGELNEQAVINQNLHEGLKWDYLPWTYYARTQGWPPPRDLVIYHANYTKGRDGVGQKIRQLDEIQRIQKNGWPAYFWAYVRHGLAKALRRN</sequence>
<reference evidence="3" key="1">
    <citation type="journal article" date="2017" name="Genome Announc.">
        <title>Draft Genome Sequence of Terrimicrobium sacchariphilum NM-5T, a Facultative Anaerobic Soil Bacterium of the Class Spartobacteria.</title>
        <authorList>
            <person name="Qiu Y.L."/>
            <person name="Tourlousse D.M."/>
            <person name="Matsuura N."/>
            <person name="Ohashi A."/>
            <person name="Sekiguchi Y."/>
        </authorList>
    </citation>
    <scope>NUCLEOTIDE SEQUENCE [LARGE SCALE GENOMIC DNA]</scope>
    <source>
        <strain evidence="3">NM-5</strain>
    </source>
</reference>
<protein>
    <submittedName>
        <fullName evidence="2">Nucleotide-diphospho-sugar transferase</fullName>
    </submittedName>
</protein>
<dbReference type="OrthoDB" id="9842389at2"/>
<dbReference type="InParanoid" id="A0A146G284"/>